<proteinExistence type="predicted"/>
<gene>
    <name evidence="1" type="ORF">EV420DRAFT_1072212</name>
</gene>
<protein>
    <submittedName>
        <fullName evidence="1">Uncharacterized protein</fullName>
    </submittedName>
</protein>
<evidence type="ECO:0000313" key="1">
    <source>
        <dbReference type="EMBL" id="KAK0442803.1"/>
    </source>
</evidence>
<accession>A0AA39MQS1</accession>
<comment type="caution">
    <text evidence="1">The sequence shown here is derived from an EMBL/GenBank/DDBJ whole genome shotgun (WGS) entry which is preliminary data.</text>
</comment>
<dbReference type="RefSeq" id="XP_060324490.1">
    <property type="nucleotide sequence ID" value="XM_060465642.1"/>
</dbReference>
<dbReference type="EMBL" id="JAUEPS010000062">
    <property type="protein sequence ID" value="KAK0442803.1"/>
    <property type="molecule type" value="Genomic_DNA"/>
</dbReference>
<dbReference type="Proteomes" id="UP001175211">
    <property type="component" value="Unassembled WGS sequence"/>
</dbReference>
<reference evidence="1" key="1">
    <citation type="submission" date="2023-06" db="EMBL/GenBank/DDBJ databases">
        <authorList>
            <consortium name="Lawrence Berkeley National Laboratory"/>
            <person name="Ahrendt S."/>
            <person name="Sahu N."/>
            <person name="Indic B."/>
            <person name="Wong-Bajracharya J."/>
            <person name="Merenyi Z."/>
            <person name="Ke H.-M."/>
            <person name="Monk M."/>
            <person name="Kocsube S."/>
            <person name="Drula E."/>
            <person name="Lipzen A."/>
            <person name="Balint B."/>
            <person name="Henrissat B."/>
            <person name="Andreopoulos B."/>
            <person name="Martin F.M."/>
            <person name="Harder C.B."/>
            <person name="Rigling D."/>
            <person name="Ford K.L."/>
            <person name="Foster G.D."/>
            <person name="Pangilinan J."/>
            <person name="Papanicolaou A."/>
            <person name="Barry K."/>
            <person name="LaButti K."/>
            <person name="Viragh M."/>
            <person name="Koriabine M."/>
            <person name="Yan M."/>
            <person name="Riley R."/>
            <person name="Champramary S."/>
            <person name="Plett K.L."/>
            <person name="Tsai I.J."/>
            <person name="Slot J."/>
            <person name="Sipos G."/>
            <person name="Plett J."/>
            <person name="Nagy L.G."/>
            <person name="Grigoriev I.V."/>
        </authorList>
    </citation>
    <scope>NUCLEOTIDE SEQUENCE</scope>
    <source>
        <strain evidence="1">CCBAS 213</strain>
    </source>
</reference>
<sequence>MSSPAMTDQKKEFRYLQKVEVHDFQALARNYSHIYMKIIAGGTVRKSPTYEMNSQSVIIWPLSPDWIDLSASTIVKFKLYRPSRMWPPASRTLLGHTKKPISYVVGSSCTTFALGSVSNLCSLKIFCSDDSKGPAPTIGEVFKVMEPIRSMPAMLGARLTSNVVMEAPPAAQIVAVDTTIKMEDTSITAGPATEDTNAAARTSDKIHYIQS</sequence>
<keyword evidence="2" id="KW-1185">Reference proteome</keyword>
<dbReference type="GeneID" id="85349190"/>
<dbReference type="AlphaFoldDB" id="A0AA39MQS1"/>
<evidence type="ECO:0000313" key="2">
    <source>
        <dbReference type="Proteomes" id="UP001175211"/>
    </source>
</evidence>
<name>A0AA39MQS1_ARMTA</name>
<organism evidence="1 2">
    <name type="scientific">Armillaria tabescens</name>
    <name type="common">Ringless honey mushroom</name>
    <name type="synonym">Agaricus tabescens</name>
    <dbReference type="NCBI Taxonomy" id="1929756"/>
    <lineage>
        <taxon>Eukaryota</taxon>
        <taxon>Fungi</taxon>
        <taxon>Dikarya</taxon>
        <taxon>Basidiomycota</taxon>
        <taxon>Agaricomycotina</taxon>
        <taxon>Agaricomycetes</taxon>
        <taxon>Agaricomycetidae</taxon>
        <taxon>Agaricales</taxon>
        <taxon>Marasmiineae</taxon>
        <taxon>Physalacriaceae</taxon>
        <taxon>Desarmillaria</taxon>
    </lineage>
</organism>